<feature type="transmembrane region" description="Helical" evidence="7">
    <location>
        <begin position="500"/>
        <end position="523"/>
    </location>
</feature>
<dbReference type="EMBL" id="KK853123">
    <property type="protein sequence ID" value="KDR11084.1"/>
    <property type="molecule type" value="Genomic_DNA"/>
</dbReference>
<feature type="domain" description="Nucleoside transporter/FeoB GTPase Gate" evidence="10">
    <location>
        <begin position="245"/>
        <end position="341"/>
    </location>
</feature>
<dbReference type="InterPro" id="IPR002668">
    <property type="entry name" value="CNT_N_dom"/>
</dbReference>
<feature type="domain" description="Concentrative nucleoside transporter N-terminal" evidence="8">
    <location>
        <begin position="163"/>
        <end position="235"/>
    </location>
</feature>
<dbReference type="PANTHER" id="PTHR10590:SF4">
    <property type="entry name" value="SOLUTE CARRIER FAMILY 28 MEMBER 3"/>
    <property type="match status" value="1"/>
</dbReference>
<protein>
    <recommendedName>
        <fullName evidence="7">Sodium/nucleoside cotransporter</fullName>
    </recommendedName>
</protein>
<evidence type="ECO:0000313" key="11">
    <source>
        <dbReference type="EMBL" id="KDR11084.1"/>
    </source>
</evidence>
<sequence>MWQKEPVNSVRNSGKMDTSEECDKKTRYAEFWSKLSKCFSQHTNALRTVFIVIFNACILGYLITAVMFFKAQGDCDLEWCDGLGILIIILGLVYLGLLYYHIIKKFFGMFLERNILIPIHNQWHRLMAYRYLKLTIYLLPLIAVIVFLALDTADNTERLKSCIGVVVIMVLGFAFSRHPGQIQWRPVLCGLGIQFVLGLISVRWSVGRSIFQCISGKVATLLAYSDAGSRFVYGDFLIDSGVFVFKSLSVIFFLSFIVQILYYYGVMQWTVMQVGWLLQKSMGTTVCESVNAAASIFLGMGESPLLFKPYIKDLTKSEIHAVMTEGFATVAGSVMAAYINFGVEPMHLLTASIMSAPAALCFSKLFYPEIEQSKTAVEHMVAVKGDENSVLDAATNGALLGIQMVLGIAANLIAFVSFIAFINGVLSWLGMLVGIEALTLEFITGKVFIPLAWIMGVKWEECDEVARLVGIKTIINEFVAYQQMGESKRAGLLSPRSEMIATYALCGFSNPGSIGIFVGALITLAPEKRGAITEVAFRAFIAGSATCFLTASIAGRFQILLFQQSLFHICKFTIHPFIYL</sequence>
<feature type="transmembrane region" description="Helical" evidence="7">
    <location>
        <begin position="187"/>
        <end position="206"/>
    </location>
</feature>
<evidence type="ECO:0000259" key="8">
    <source>
        <dbReference type="Pfam" id="PF01773"/>
    </source>
</evidence>
<dbReference type="AlphaFoldDB" id="A0A067QR39"/>
<organism evidence="11 12">
    <name type="scientific">Zootermopsis nevadensis</name>
    <name type="common">Dampwood termite</name>
    <dbReference type="NCBI Taxonomy" id="136037"/>
    <lineage>
        <taxon>Eukaryota</taxon>
        <taxon>Metazoa</taxon>
        <taxon>Ecdysozoa</taxon>
        <taxon>Arthropoda</taxon>
        <taxon>Hexapoda</taxon>
        <taxon>Insecta</taxon>
        <taxon>Pterygota</taxon>
        <taxon>Neoptera</taxon>
        <taxon>Polyneoptera</taxon>
        <taxon>Dictyoptera</taxon>
        <taxon>Blattodea</taxon>
        <taxon>Blattoidea</taxon>
        <taxon>Termitoidae</taxon>
        <taxon>Termopsidae</taxon>
        <taxon>Zootermopsis</taxon>
    </lineage>
</organism>
<keyword evidence="3" id="KW-1003">Cell membrane</keyword>
<keyword evidence="5 7" id="KW-1133">Transmembrane helix</keyword>
<evidence type="ECO:0000256" key="5">
    <source>
        <dbReference type="ARBA" id="ARBA00022989"/>
    </source>
</evidence>
<evidence type="ECO:0000256" key="3">
    <source>
        <dbReference type="ARBA" id="ARBA00022475"/>
    </source>
</evidence>
<dbReference type="NCBIfam" id="TIGR00804">
    <property type="entry name" value="nupC"/>
    <property type="match status" value="1"/>
</dbReference>
<feature type="transmembrane region" description="Helical" evidence="7">
    <location>
        <begin position="535"/>
        <end position="555"/>
    </location>
</feature>
<evidence type="ECO:0000256" key="7">
    <source>
        <dbReference type="RuleBase" id="RU362018"/>
    </source>
</evidence>
<dbReference type="Pfam" id="PF07662">
    <property type="entry name" value="Nucleos_tra2_C"/>
    <property type="match status" value="1"/>
</dbReference>
<comment type="subcellular location">
    <subcellularLocation>
        <location evidence="1">Cell membrane</location>
        <topology evidence="1">Multi-pass membrane protein</topology>
    </subcellularLocation>
</comment>
<dbReference type="eggNOG" id="KOG3747">
    <property type="taxonomic scope" value="Eukaryota"/>
</dbReference>
<dbReference type="PANTHER" id="PTHR10590">
    <property type="entry name" value="SODIUM/NUCLEOSIDE COTRANSPORTER"/>
    <property type="match status" value="1"/>
</dbReference>
<gene>
    <name evidence="11" type="ORF">L798_14669</name>
</gene>
<evidence type="ECO:0000259" key="9">
    <source>
        <dbReference type="Pfam" id="PF07662"/>
    </source>
</evidence>
<dbReference type="InterPro" id="IPR011642">
    <property type="entry name" value="Gate_dom"/>
</dbReference>
<comment type="similarity">
    <text evidence="2 7">Belongs to the concentrative nucleoside transporter (CNT) (TC 2.A.41) family.</text>
</comment>
<proteinExistence type="inferred from homology"/>
<dbReference type="STRING" id="136037.A0A067QR39"/>
<dbReference type="GO" id="GO:0005415">
    <property type="term" value="F:nucleoside:sodium symporter activity"/>
    <property type="evidence" value="ECO:0007669"/>
    <property type="project" value="TreeGrafter"/>
</dbReference>
<keyword evidence="4 7" id="KW-0812">Transmembrane</keyword>
<keyword evidence="12" id="KW-1185">Reference proteome</keyword>
<dbReference type="InterPro" id="IPR008276">
    <property type="entry name" value="C_nuclsd_transpt"/>
</dbReference>
<evidence type="ECO:0000256" key="2">
    <source>
        <dbReference type="ARBA" id="ARBA00009033"/>
    </source>
</evidence>
<evidence type="ECO:0000256" key="6">
    <source>
        <dbReference type="ARBA" id="ARBA00023136"/>
    </source>
</evidence>
<keyword evidence="6 7" id="KW-0472">Membrane</keyword>
<evidence type="ECO:0000259" key="10">
    <source>
        <dbReference type="Pfam" id="PF07670"/>
    </source>
</evidence>
<reference evidence="11 12" key="1">
    <citation type="journal article" date="2014" name="Nat. Commun.">
        <title>Molecular traces of alternative social organization in a termite genome.</title>
        <authorList>
            <person name="Terrapon N."/>
            <person name="Li C."/>
            <person name="Robertson H.M."/>
            <person name="Ji L."/>
            <person name="Meng X."/>
            <person name="Booth W."/>
            <person name="Chen Z."/>
            <person name="Childers C.P."/>
            <person name="Glastad K.M."/>
            <person name="Gokhale K."/>
            <person name="Gowin J."/>
            <person name="Gronenberg W."/>
            <person name="Hermansen R.A."/>
            <person name="Hu H."/>
            <person name="Hunt B.G."/>
            <person name="Huylmans A.K."/>
            <person name="Khalil S.M."/>
            <person name="Mitchell R.D."/>
            <person name="Munoz-Torres M.C."/>
            <person name="Mustard J.A."/>
            <person name="Pan H."/>
            <person name="Reese J.T."/>
            <person name="Scharf M.E."/>
            <person name="Sun F."/>
            <person name="Vogel H."/>
            <person name="Xiao J."/>
            <person name="Yang W."/>
            <person name="Yang Z."/>
            <person name="Yang Z."/>
            <person name="Zhou J."/>
            <person name="Zhu J."/>
            <person name="Brent C.S."/>
            <person name="Elsik C.G."/>
            <person name="Goodisman M.A."/>
            <person name="Liberles D.A."/>
            <person name="Roe R.M."/>
            <person name="Vargo E.L."/>
            <person name="Vilcinskas A."/>
            <person name="Wang J."/>
            <person name="Bornberg-Bauer E."/>
            <person name="Korb J."/>
            <person name="Zhang G."/>
            <person name="Liebig J."/>
        </authorList>
    </citation>
    <scope>NUCLEOTIDE SEQUENCE [LARGE SCALE GENOMIC DNA]</scope>
    <source>
        <tissue evidence="11">Whole organism</tissue>
    </source>
</reference>
<feature type="domain" description="Concentrative nucleoside transporter C-terminal" evidence="9">
    <location>
        <begin position="347"/>
        <end position="555"/>
    </location>
</feature>
<dbReference type="Proteomes" id="UP000027135">
    <property type="component" value="Unassembled WGS sequence"/>
</dbReference>
<dbReference type="InParanoid" id="A0A067QR39"/>
<dbReference type="GO" id="GO:0005886">
    <property type="term" value="C:plasma membrane"/>
    <property type="evidence" value="ECO:0007669"/>
    <property type="project" value="UniProtKB-SubCell"/>
</dbReference>
<feature type="transmembrane region" description="Helical" evidence="7">
    <location>
        <begin position="83"/>
        <end position="103"/>
    </location>
</feature>
<accession>A0A067QR39</accession>
<name>A0A067QR39_ZOONE</name>
<feature type="transmembrane region" description="Helical" evidence="7">
    <location>
        <begin position="49"/>
        <end position="71"/>
    </location>
</feature>
<dbReference type="InterPro" id="IPR011657">
    <property type="entry name" value="CNT_C_dom"/>
</dbReference>
<dbReference type="InterPro" id="IPR018270">
    <property type="entry name" value="C_nuclsd_transpt_met_bac"/>
</dbReference>
<feature type="transmembrane region" description="Helical" evidence="7">
    <location>
        <begin position="158"/>
        <end position="175"/>
    </location>
</feature>
<evidence type="ECO:0000256" key="4">
    <source>
        <dbReference type="ARBA" id="ARBA00022692"/>
    </source>
</evidence>
<evidence type="ECO:0000256" key="1">
    <source>
        <dbReference type="ARBA" id="ARBA00004651"/>
    </source>
</evidence>
<dbReference type="Pfam" id="PF01773">
    <property type="entry name" value="Nucleos_tra2_N"/>
    <property type="match status" value="1"/>
</dbReference>
<feature type="transmembrane region" description="Helical" evidence="7">
    <location>
        <begin position="134"/>
        <end position="152"/>
    </location>
</feature>
<dbReference type="Pfam" id="PF07670">
    <property type="entry name" value="Gate"/>
    <property type="match status" value="1"/>
</dbReference>
<feature type="transmembrane region" description="Helical" evidence="7">
    <location>
        <begin position="243"/>
        <end position="264"/>
    </location>
</feature>
<keyword evidence="7" id="KW-0813">Transport</keyword>
<evidence type="ECO:0000313" key="12">
    <source>
        <dbReference type="Proteomes" id="UP000027135"/>
    </source>
</evidence>
<dbReference type="OMA" id="IVWHTVI"/>